<comment type="caution">
    <text evidence="1">The sequence shown here is derived from an EMBL/GenBank/DDBJ whole genome shotgun (WGS) entry which is preliminary data.</text>
</comment>
<name>A0A364K1S8_9BACL</name>
<organism evidence="1 2">
    <name type="scientific">Thermoflavimicrobium daqui</name>
    <dbReference type="NCBI Taxonomy" id="2137476"/>
    <lineage>
        <taxon>Bacteria</taxon>
        <taxon>Bacillati</taxon>
        <taxon>Bacillota</taxon>
        <taxon>Bacilli</taxon>
        <taxon>Bacillales</taxon>
        <taxon>Thermoactinomycetaceae</taxon>
        <taxon>Thermoflavimicrobium</taxon>
    </lineage>
</organism>
<sequence length="224" mass="25385">MQIHCNGMILEWEPTRLIIAGYTGKNQKVVQQHIDELKALGISPPPRVPMIYDLSPELIQVTDQITVVQNHSSGEAEAILLDINGVWYLGLGSDHTDRVLEATSIQKSKQVCLKPISSQVWPLDHIRDYWDEIEIESWVIKDGVQHVYQKGTLGSFMNPDELLRIVRERDYESSGIAIFCGTLPLQVGTFLFGETFLAQLRDPKNGNTIQLKYNIKVLKDAEEE</sequence>
<dbReference type="OrthoDB" id="9792678at2"/>
<dbReference type="Pfam" id="PF11010">
    <property type="entry name" value="DUF2848"/>
    <property type="match status" value="1"/>
</dbReference>
<evidence type="ECO:0008006" key="3">
    <source>
        <dbReference type="Google" id="ProtNLM"/>
    </source>
</evidence>
<keyword evidence="2" id="KW-1185">Reference proteome</keyword>
<proteinExistence type="predicted"/>
<dbReference type="InterPro" id="IPR021269">
    <property type="entry name" value="DUF2848"/>
</dbReference>
<gene>
    <name evidence="1" type="ORF">DL897_15515</name>
</gene>
<dbReference type="EMBL" id="QJKK01000011">
    <property type="protein sequence ID" value="RAL21988.1"/>
    <property type="molecule type" value="Genomic_DNA"/>
</dbReference>
<evidence type="ECO:0000313" key="1">
    <source>
        <dbReference type="EMBL" id="RAL21988.1"/>
    </source>
</evidence>
<dbReference type="AlphaFoldDB" id="A0A364K1S8"/>
<dbReference type="Proteomes" id="UP000251213">
    <property type="component" value="Unassembled WGS sequence"/>
</dbReference>
<reference evidence="1 2" key="2">
    <citation type="submission" date="2018-06" db="EMBL/GenBank/DDBJ databases">
        <authorList>
            <person name="Zhirakovskaya E."/>
        </authorList>
    </citation>
    <scope>NUCLEOTIDE SEQUENCE [LARGE SCALE GENOMIC DNA]</scope>
    <source>
        <strain evidence="1 2">FBKL4.011</strain>
    </source>
</reference>
<evidence type="ECO:0000313" key="2">
    <source>
        <dbReference type="Proteomes" id="UP000251213"/>
    </source>
</evidence>
<accession>A0A364K1S8</accession>
<reference evidence="1 2" key="1">
    <citation type="submission" date="2018-06" db="EMBL/GenBank/DDBJ databases">
        <title>Thermoflavimicrobium daqus sp. nov., a thermophilic microbe isolated from Moutai-flavour Daqu.</title>
        <authorList>
            <person name="Wang X."/>
            <person name="Zhou H."/>
        </authorList>
    </citation>
    <scope>NUCLEOTIDE SEQUENCE [LARGE SCALE GENOMIC DNA]</scope>
    <source>
        <strain evidence="1 2">FBKL4.011</strain>
    </source>
</reference>
<protein>
    <recommendedName>
        <fullName evidence="3">DUF2848 domain-containing protein</fullName>
    </recommendedName>
</protein>